<dbReference type="Proteomes" id="UP000076580">
    <property type="component" value="Chromosome 01"/>
</dbReference>
<feature type="compositionally biased region" description="Basic and acidic residues" evidence="1">
    <location>
        <begin position="508"/>
        <end position="527"/>
    </location>
</feature>
<dbReference type="RefSeq" id="XP_040660009.1">
    <property type="nucleotide sequence ID" value="XM_040799126.1"/>
</dbReference>
<feature type="region of interest" description="Disordered" evidence="1">
    <location>
        <begin position="386"/>
        <end position="704"/>
    </location>
</feature>
<feature type="compositionally biased region" description="Basic and acidic residues" evidence="1">
    <location>
        <begin position="846"/>
        <end position="856"/>
    </location>
</feature>
<evidence type="ECO:0000259" key="2">
    <source>
        <dbReference type="Pfam" id="PF26118"/>
    </source>
</evidence>
<dbReference type="STRING" id="98403.A0A151GU81"/>
<comment type="caution">
    <text evidence="3">The sequence shown here is derived from an EMBL/GenBank/DDBJ whole genome shotgun (WGS) entry which is preliminary data.</text>
</comment>
<dbReference type="PANTHER" id="PTHR42081:SF2">
    <property type="entry name" value="NIPPED-B-LIKE PROTEIN B"/>
    <property type="match status" value="1"/>
</dbReference>
<keyword evidence="4" id="KW-1185">Reference proteome</keyword>
<feature type="compositionally biased region" description="Basic and acidic residues" evidence="1">
    <location>
        <begin position="660"/>
        <end position="669"/>
    </location>
</feature>
<feature type="region of interest" description="Disordered" evidence="1">
    <location>
        <begin position="261"/>
        <end position="370"/>
    </location>
</feature>
<feature type="compositionally biased region" description="Basic and acidic residues" evidence="1">
    <location>
        <begin position="405"/>
        <end position="452"/>
    </location>
</feature>
<sequence>MTDRYRGFPPFVPSRSSTFNPARTSLPTGIGYSSIYAGDMHIMSSATPRQHMATPRGYTASTPASGGGPATTRTYAVTPDRLRQNTREAGRTRRSTLDSANRPPIIVTTTQTERPHGSPSHPSNARGGSPVRNGYRSSDGQFYAQPATSNRTRSNARKYKVNSINDEYARLRDRSEPHLSPREVDAYRSSRPSVVYPSDPMHGIDYAVDGYQYTNAGELARYDLDHAKPSRHRRHDSADRGYYRPNISYNADQRSFNVNTSHDLSRNYNMNTSRPYEGRLGPPPSFRAFDRMSRGYDARDVPPAAPVPPSPTTSQLDVTGHASHGWESARRSRPLSLHQDGPPRSSHRESHHDEYHRSRDDERARRDVRGRDSEWTYELPRFFKDEGVGTRGFGIRTDVPLSPTDPRDRRREARRGEPKKWQAAPDERQEKREVRREDDEVAKEHSRVRDKMPASAGVAAAAAGLAPALAEGEEGRDHGARDDRGRGVDEDGDRRRRPDVQGQCPGSERTRDPQRDQERKRRSRDGQDDSAVTAEHPSSDTDARLGGEAVASASDSDDTRRASRRHRPSHSVKSNDASGLRQVKEQLAALGVSEAGDENDEEDAAGAEGRWRSRSSSPSREPRAVSEERRSGDSSGKDFRGREAIPPAAEGKKVRLVSPPKEKAEDRPLKGILKQPRSKFPEEANPVREGVAPHKEDKKLKEAPAGARWTKINRKIVNPEALALGKERFEVRDDFVIVLRVLGKEEIQEYAAATQILRGTFPTTFFAFAPILTTGGAERRRHKTEGDDDDDDDDDDQKEDDGVRRQHRLHRHREEEEEEVDGRDRHRDRDRERRRHHRKEDEDEQEQRPRPRDSEHHHHHHHHRSFRERERAAEV</sequence>
<feature type="compositionally biased region" description="Basic and acidic residues" evidence="1">
    <location>
        <begin position="473"/>
        <end position="499"/>
    </location>
</feature>
<feature type="compositionally biased region" description="Low complexity" evidence="1">
    <location>
        <begin position="453"/>
        <end position="470"/>
    </location>
</feature>
<feature type="compositionally biased region" description="Polar residues" evidence="1">
    <location>
        <begin position="135"/>
        <end position="153"/>
    </location>
</feature>
<dbReference type="GeneID" id="63714438"/>
<feature type="compositionally biased region" description="Polar residues" evidence="1">
    <location>
        <begin position="261"/>
        <end position="274"/>
    </location>
</feature>
<feature type="domain" description="DUF8035" evidence="2">
    <location>
        <begin position="707"/>
        <end position="758"/>
    </location>
</feature>
<feature type="compositionally biased region" description="Basic and acidic residues" evidence="1">
    <location>
        <begin position="679"/>
        <end position="702"/>
    </location>
</feature>
<organism evidence="3 4">
    <name type="scientific">Drechmeria coniospora</name>
    <name type="common">Nematophagous fungus</name>
    <name type="synonym">Meria coniospora</name>
    <dbReference type="NCBI Taxonomy" id="98403"/>
    <lineage>
        <taxon>Eukaryota</taxon>
        <taxon>Fungi</taxon>
        <taxon>Dikarya</taxon>
        <taxon>Ascomycota</taxon>
        <taxon>Pezizomycotina</taxon>
        <taxon>Sordariomycetes</taxon>
        <taxon>Hypocreomycetidae</taxon>
        <taxon>Hypocreales</taxon>
        <taxon>Ophiocordycipitaceae</taxon>
        <taxon>Drechmeria</taxon>
    </lineage>
</organism>
<evidence type="ECO:0000313" key="3">
    <source>
        <dbReference type="EMBL" id="KYK60657.1"/>
    </source>
</evidence>
<accession>A0A151GU81</accession>
<feature type="compositionally biased region" description="Basic residues" evidence="1">
    <location>
        <begin position="857"/>
        <end position="866"/>
    </location>
</feature>
<feature type="region of interest" description="Disordered" evidence="1">
    <location>
        <begin position="777"/>
        <end position="875"/>
    </location>
</feature>
<name>A0A151GU81_DRECN</name>
<dbReference type="InterPro" id="IPR058348">
    <property type="entry name" value="DUF8035"/>
</dbReference>
<evidence type="ECO:0000313" key="4">
    <source>
        <dbReference type="Proteomes" id="UP000076580"/>
    </source>
</evidence>
<feature type="compositionally biased region" description="Basic and acidic residues" evidence="1">
    <location>
        <begin position="288"/>
        <end position="300"/>
    </location>
</feature>
<reference evidence="3 4" key="1">
    <citation type="journal article" date="2016" name="Sci. Rep.">
        <title>Insights into Adaptations to a Near-Obligate Nematode Endoparasitic Lifestyle from the Finished Genome of Drechmeria coniospora.</title>
        <authorList>
            <person name="Zhang L."/>
            <person name="Zhou Z."/>
            <person name="Guo Q."/>
            <person name="Fokkens L."/>
            <person name="Miskei M."/>
            <person name="Pocsi I."/>
            <person name="Zhang W."/>
            <person name="Chen M."/>
            <person name="Wang L."/>
            <person name="Sun Y."/>
            <person name="Donzelli B.G."/>
            <person name="Gibson D.M."/>
            <person name="Nelson D.R."/>
            <person name="Luo J.G."/>
            <person name="Rep M."/>
            <person name="Liu H."/>
            <person name="Yang S."/>
            <person name="Wang J."/>
            <person name="Krasnoff S.B."/>
            <person name="Xu Y."/>
            <person name="Molnar I."/>
            <person name="Lin M."/>
        </authorList>
    </citation>
    <scope>NUCLEOTIDE SEQUENCE [LARGE SCALE GENOMIC DNA]</scope>
    <source>
        <strain evidence="3 4">ARSEF 6962</strain>
    </source>
</reference>
<dbReference type="Pfam" id="PF26118">
    <property type="entry name" value="DUF8035"/>
    <property type="match status" value="1"/>
</dbReference>
<feature type="compositionally biased region" description="Basic and acidic residues" evidence="1">
    <location>
        <begin position="822"/>
        <end position="831"/>
    </location>
</feature>
<feature type="compositionally biased region" description="Acidic residues" evidence="1">
    <location>
        <begin position="786"/>
        <end position="799"/>
    </location>
</feature>
<feature type="compositionally biased region" description="Basic and acidic residues" evidence="1">
    <location>
        <begin position="80"/>
        <end position="91"/>
    </location>
</feature>
<dbReference type="EMBL" id="LAYC01000001">
    <property type="protein sequence ID" value="KYK60657.1"/>
    <property type="molecule type" value="Genomic_DNA"/>
</dbReference>
<feature type="compositionally biased region" description="Acidic residues" evidence="1">
    <location>
        <begin position="595"/>
        <end position="605"/>
    </location>
</feature>
<dbReference type="PANTHER" id="PTHR42081">
    <property type="entry name" value="ZINC FINGER PROTEIN DHHC DOMAIN CONTAINING PROTEIN"/>
    <property type="match status" value="1"/>
</dbReference>
<gene>
    <name evidence="3" type="ORF">DCS_01795</name>
</gene>
<proteinExistence type="predicted"/>
<evidence type="ECO:0000256" key="1">
    <source>
        <dbReference type="SAM" id="MobiDB-lite"/>
    </source>
</evidence>
<feature type="compositionally biased region" description="Basic and acidic residues" evidence="1">
    <location>
        <begin position="346"/>
        <end position="370"/>
    </location>
</feature>
<dbReference type="InParanoid" id="A0A151GU81"/>
<dbReference type="AlphaFoldDB" id="A0A151GU81"/>
<protein>
    <recommendedName>
        <fullName evidence="2">DUF8035 domain-containing protein</fullName>
    </recommendedName>
</protein>
<feature type="region of interest" description="Disordered" evidence="1">
    <location>
        <begin position="49"/>
        <end position="157"/>
    </location>
</feature>
<feature type="compositionally biased region" description="Basic and acidic residues" evidence="1">
    <location>
        <begin position="620"/>
        <end position="643"/>
    </location>
</feature>